<protein>
    <submittedName>
        <fullName evidence="1">Uncharacterized protein</fullName>
    </submittedName>
</protein>
<dbReference type="EMBL" id="JARYMX010000002">
    <property type="protein sequence ID" value="KAJ9562078.1"/>
    <property type="molecule type" value="Genomic_DNA"/>
</dbReference>
<accession>A0AA38TJG8</accession>
<dbReference type="Proteomes" id="UP001172457">
    <property type="component" value="Chromosome 2"/>
</dbReference>
<organism evidence="1 2">
    <name type="scientific">Centaurea solstitialis</name>
    <name type="common">yellow star-thistle</name>
    <dbReference type="NCBI Taxonomy" id="347529"/>
    <lineage>
        <taxon>Eukaryota</taxon>
        <taxon>Viridiplantae</taxon>
        <taxon>Streptophyta</taxon>
        <taxon>Embryophyta</taxon>
        <taxon>Tracheophyta</taxon>
        <taxon>Spermatophyta</taxon>
        <taxon>Magnoliopsida</taxon>
        <taxon>eudicotyledons</taxon>
        <taxon>Gunneridae</taxon>
        <taxon>Pentapetalae</taxon>
        <taxon>asterids</taxon>
        <taxon>campanulids</taxon>
        <taxon>Asterales</taxon>
        <taxon>Asteraceae</taxon>
        <taxon>Carduoideae</taxon>
        <taxon>Cardueae</taxon>
        <taxon>Centaureinae</taxon>
        <taxon>Centaurea</taxon>
    </lineage>
</organism>
<evidence type="ECO:0000313" key="1">
    <source>
        <dbReference type="EMBL" id="KAJ9562078.1"/>
    </source>
</evidence>
<evidence type="ECO:0000313" key="2">
    <source>
        <dbReference type="Proteomes" id="UP001172457"/>
    </source>
</evidence>
<reference evidence="1" key="1">
    <citation type="submission" date="2023-03" db="EMBL/GenBank/DDBJ databases">
        <title>Chromosome-scale reference genome and RAD-based genetic map of yellow starthistle (Centaurea solstitialis) reveal putative structural variation and QTLs associated with invader traits.</title>
        <authorList>
            <person name="Reatini B."/>
            <person name="Cang F.A."/>
            <person name="Jiang Q."/>
            <person name="Mckibben M.T.W."/>
            <person name="Barker M.S."/>
            <person name="Rieseberg L.H."/>
            <person name="Dlugosch K.M."/>
        </authorList>
    </citation>
    <scope>NUCLEOTIDE SEQUENCE</scope>
    <source>
        <strain evidence="1">CAN-66</strain>
        <tissue evidence="1">Leaf</tissue>
    </source>
</reference>
<gene>
    <name evidence="1" type="ORF">OSB04_007238</name>
</gene>
<proteinExistence type="predicted"/>
<sequence>MNKLIRMSYNGHGSVREYILQGIDTSCKLKEMKVEIDNSFLSLYNNQKEKWTLDELISKCVQEESKIKK</sequence>
<comment type="caution">
    <text evidence="1">The sequence shown here is derived from an EMBL/GenBank/DDBJ whole genome shotgun (WGS) entry which is preliminary data.</text>
</comment>
<name>A0AA38TJG8_9ASTR</name>
<dbReference type="AlphaFoldDB" id="A0AA38TJG8"/>
<keyword evidence="2" id="KW-1185">Reference proteome</keyword>